<name>A0A0J8U351_9MYCO</name>
<dbReference type="Proteomes" id="UP000037594">
    <property type="component" value="Unassembled WGS sequence"/>
</dbReference>
<dbReference type="PATRIC" id="fig|451644.5.peg.4763"/>
<protein>
    <submittedName>
        <fullName evidence="2">Uncharacterized protein</fullName>
    </submittedName>
</protein>
<dbReference type="EMBL" id="LFOD01000025">
    <property type="protein sequence ID" value="KMV15973.1"/>
    <property type="molecule type" value="Genomic_DNA"/>
</dbReference>
<dbReference type="RefSeq" id="WP_048896234.1">
    <property type="nucleotide sequence ID" value="NZ_LFOD01000025.1"/>
</dbReference>
<accession>A0A0J8U351</accession>
<reference evidence="2 3" key="1">
    <citation type="submission" date="2015-06" db="EMBL/GenBank/DDBJ databases">
        <title>Genome sequence of Mycobacterium conceptionense strain MLE.</title>
        <authorList>
            <person name="Greninger A.L."/>
            <person name="Cunningham G."/>
            <person name="Chiu C.Y."/>
            <person name="Miller S."/>
        </authorList>
    </citation>
    <scope>NUCLEOTIDE SEQUENCE [LARGE SCALE GENOMIC DNA]</scope>
    <source>
        <strain evidence="2 3">MLE</strain>
    </source>
</reference>
<comment type="caution">
    <text evidence="2">The sequence shown here is derived from an EMBL/GenBank/DDBJ whole genome shotgun (WGS) entry which is preliminary data.</text>
</comment>
<evidence type="ECO:0000313" key="2">
    <source>
        <dbReference type="EMBL" id="KMV15973.1"/>
    </source>
</evidence>
<gene>
    <name evidence="2" type="ORF">ACT17_23065</name>
</gene>
<proteinExistence type="predicted"/>
<organism evidence="2 3">
    <name type="scientific">Mycolicibacterium conceptionense</name>
    <dbReference type="NCBI Taxonomy" id="451644"/>
    <lineage>
        <taxon>Bacteria</taxon>
        <taxon>Bacillati</taxon>
        <taxon>Actinomycetota</taxon>
        <taxon>Actinomycetes</taxon>
        <taxon>Mycobacteriales</taxon>
        <taxon>Mycobacteriaceae</taxon>
        <taxon>Mycolicibacterium</taxon>
    </lineage>
</organism>
<evidence type="ECO:0000313" key="3">
    <source>
        <dbReference type="Proteomes" id="UP000037594"/>
    </source>
</evidence>
<feature type="signal peptide" evidence="1">
    <location>
        <begin position="1"/>
        <end position="26"/>
    </location>
</feature>
<keyword evidence="1" id="KW-0732">Signal</keyword>
<dbReference type="AlphaFoldDB" id="A0A0J8U351"/>
<dbReference type="PROSITE" id="PS51257">
    <property type="entry name" value="PROKAR_LIPOPROTEIN"/>
    <property type="match status" value="1"/>
</dbReference>
<evidence type="ECO:0000256" key="1">
    <source>
        <dbReference type="SAM" id="SignalP"/>
    </source>
</evidence>
<feature type="chain" id="PRO_5039036269" evidence="1">
    <location>
        <begin position="27"/>
        <end position="215"/>
    </location>
</feature>
<sequence>MIPSPVRTVAAATAVLALSACGLSTAPGTGAGNSTTALTGAKKVAAMAKPGWRERAQPLLAAWTTPASCTYPGAAPGTRAAATWPWTCQLPSTSPKQLLSTNFGGQRYRIHRIQITAPSESTGTKAPAQITMVARDANRTTWVFDLKSLRPGGTMSALIETGVNLSARGVDVSHTDKSPASGRTVSLGGVEIIGTLCGRDDAPAGMCSPDERNWG</sequence>